<dbReference type="EMBL" id="FRDH01000004">
    <property type="protein sequence ID" value="SHN53831.1"/>
    <property type="molecule type" value="Genomic_DNA"/>
</dbReference>
<dbReference type="SUPFAM" id="SSF55729">
    <property type="entry name" value="Acyl-CoA N-acyltransferases (Nat)"/>
    <property type="match status" value="1"/>
</dbReference>
<sequence>MDIRLFDLDKDFAIIKNWITDERTNMLWCANRIQYPMSKTIFKDFLKEISDKYGDIPYVAVDDADKPAGFYAYSVNEATKEGMLKFVVVDPDKRGKGIAREMLGRVVATALADENVQAVQLNVFSVNEPARKCYQKIGFVEKNVTKEAVNFGDETWDRINMLIKC</sequence>
<dbReference type="InterPro" id="IPR000182">
    <property type="entry name" value="GNAT_dom"/>
</dbReference>
<dbReference type="CDD" id="cd04301">
    <property type="entry name" value="NAT_SF"/>
    <property type="match status" value="1"/>
</dbReference>
<dbReference type="PROSITE" id="PS51186">
    <property type="entry name" value="GNAT"/>
    <property type="match status" value="1"/>
</dbReference>
<keyword evidence="2" id="KW-0808">Transferase</keyword>
<evidence type="ECO:0000313" key="2">
    <source>
        <dbReference type="EMBL" id="SHN53831.1"/>
    </source>
</evidence>
<dbReference type="PANTHER" id="PTHR43415">
    <property type="entry name" value="SPERMIDINE N(1)-ACETYLTRANSFERASE"/>
    <property type="match status" value="1"/>
</dbReference>
<dbReference type="PANTHER" id="PTHR43415:SF5">
    <property type="entry name" value="ACETYLTRANSFERASE"/>
    <property type="match status" value="1"/>
</dbReference>
<proteinExistence type="predicted"/>
<reference evidence="2 3" key="1">
    <citation type="submission" date="2016-12" db="EMBL/GenBank/DDBJ databases">
        <authorList>
            <person name="Song W.-J."/>
            <person name="Kurnit D.M."/>
        </authorList>
    </citation>
    <scope>NUCLEOTIDE SEQUENCE [LARGE SCALE GENOMIC DNA]</scope>
    <source>
        <strain evidence="2 3">DSM 14810</strain>
    </source>
</reference>
<dbReference type="AlphaFoldDB" id="A0A1M7S5V3"/>
<protein>
    <submittedName>
        <fullName evidence="2">Protein N-acetyltransferase, RimJ/RimL family</fullName>
    </submittedName>
</protein>
<name>A0A1M7S5V3_9FIRM</name>
<evidence type="ECO:0000259" key="1">
    <source>
        <dbReference type="PROSITE" id="PS51186"/>
    </source>
</evidence>
<accession>A0A1M7S5V3</accession>
<dbReference type="GO" id="GO:0016747">
    <property type="term" value="F:acyltransferase activity, transferring groups other than amino-acyl groups"/>
    <property type="evidence" value="ECO:0007669"/>
    <property type="project" value="InterPro"/>
</dbReference>
<organism evidence="2 3">
    <name type="scientific">Butyrivibrio hungatei DSM 14810</name>
    <dbReference type="NCBI Taxonomy" id="1121132"/>
    <lineage>
        <taxon>Bacteria</taxon>
        <taxon>Bacillati</taxon>
        <taxon>Bacillota</taxon>
        <taxon>Clostridia</taxon>
        <taxon>Lachnospirales</taxon>
        <taxon>Lachnospiraceae</taxon>
        <taxon>Butyrivibrio</taxon>
    </lineage>
</organism>
<dbReference type="Proteomes" id="UP000184097">
    <property type="component" value="Unassembled WGS sequence"/>
</dbReference>
<feature type="domain" description="N-acetyltransferase" evidence="1">
    <location>
        <begin position="1"/>
        <end position="162"/>
    </location>
</feature>
<dbReference type="RefSeq" id="WP_072701678.1">
    <property type="nucleotide sequence ID" value="NZ_FRDH01000004.1"/>
</dbReference>
<dbReference type="Pfam" id="PF00583">
    <property type="entry name" value="Acetyltransf_1"/>
    <property type="match status" value="1"/>
</dbReference>
<evidence type="ECO:0000313" key="3">
    <source>
        <dbReference type="Proteomes" id="UP000184097"/>
    </source>
</evidence>
<dbReference type="Gene3D" id="3.40.630.30">
    <property type="match status" value="1"/>
</dbReference>
<gene>
    <name evidence="2" type="ORF">SAMN02745247_01096</name>
</gene>
<dbReference type="InterPro" id="IPR016181">
    <property type="entry name" value="Acyl_CoA_acyltransferase"/>
</dbReference>